<dbReference type="VEuPathDB" id="VectorBase:LDEU005242"/>
<evidence type="ECO:0000259" key="9">
    <source>
        <dbReference type="PROSITE" id="PS50158"/>
    </source>
</evidence>
<evidence type="ECO:0000256" key="2">
    <source>
        <dbReference type="ARBA" id="ARBA00022679"/>
    </source>
</evidence>
<dbReference type="PROSITE" id="PS50158">
    <property type="entry name" value="ZF_CCHC"/>
    <property type="match status" value="1"/>
</dbReference>
<evidence type="ECO:0000256" key="8">
    <source>
        <dbReference type="PROSITE-ProRule" id="PRU00047"/>
    </source>
</evidence>
<dbReference type="Gene3D" id="2.40.70.10">
    <property type="entry name" value="Acid Proteases"/>
    <property type="match status" value="1"/>
</dbReference>
<dbReference type="InterPro" id="IPR018061">
    <property type="entry name" value="Retropepsins"/>
</dbReference>
<keyword evidence="8" id="KW-0862">Zinc</keyword>
<dbReference type="GO" id="GO:0006508">
    <property type="term" value="P:proteolysis"/>
    <property type="evidence" value="ECO:0007669"/>
    <property type="project" value="InterPro"/>
</dbReference>
<dbReference type="PANTHER" id="PTHR37984:SF5">
    <property type="entry name" value="PROTEIN NYNRIN-LIKE"/>
    <property type="match status" value="1"/>
</dbReference>
<evidence type="ECO:0000256" key="4">
    <source>
        <dbReference type="ARBA" id="ARBA00022722"/>
    </source>
</evidence>
<dbReference type="GO" id="GO:0004519">
    <property type="term" value="F:endonuclease activity"/>
    <property type="evidence" value="ECO:0007669"/>
    <property type="project" value="UniProtKB-KW"/>
</dbReference>
<keyword evidence="11" id="KW-1185">Reference proteome</keyword>
<evidence type="ECO:0000313" key="10">
    <source>
        <dbReference type="EMBL" id="RWS26798.1"/>
    </source>
</evidence>
<dbReference type="PROSITE" id="PS00141">
    <property type="entry name" value="ASP_PROTEASE"/>
    <property type="match status" value="1"/>
</dbReference>
<dbReference type="InterPro" id="IPR043128">
    <property type="entry name" value="Rev_trsase/Diguanyl_cyclase"/>
</dbReference>
<dbReference type="PANTHER" id="PTHR37984">
    <property type="entry name" value="PROTEIN CBG26694"/>
    <property type="match status" value="1"/>
</dbReference>
<dbReference type="InterPro" id="IPR050951">
    <property type="entry name" value="Retrovirus_Pol_polyprotein"/>
</dbReference>
<dbReference type="SUPFAM" id="SSF57756">
    <property type="entry name" value="Retrovirus zinc finger-like domains"/>
    <property type="match status" value="1"/>
</dbReference>
<keyword evidence="8" id="KW-0863">Zinc-finger</keyword>
<dbReference type="EMBL" id="NCKV01002469">
    <property type="protein sequence ID" value="RWS26798.1"/>
    <property type="molecule type" value="Genomic_DNA"/>
</dbReference>
<dbReference type="GO" id="GO:0003964">
    <property type="term" value="F:RNA-directed DNA polymerase activity"/>
    <property type="evidence" value="ECO:0007669"/>
    <property type="project" value="UniProtKB-KW"/>
</dbReference>
<accession>A0A443SGZ7</accession>
<dbReference type="InterPro" id="IPR041373">
    <property type="entry name" value="RT_RNaseH"/>
</dbReference>
<dbReference type="STRING" id="299467.A0A443SGZ7"/>
<evidence type="ECO:0000256" key="5">
    <source>
        <dbReference type="ARBA" id="ARBA00022759"/>
    </source>
</evidence>
<dbReference type="InterPro" id="IPR001969">
    <property type="entry name" value="Aspartic_peptidase_AS"/>
</dbReference>
<sequence>MTDSDIFTEENLRKVGEAVASNIVTNSNAKMRPFHSSDVESATDFIRSYDTHAVSNNWNNEIKAKRFSSFLTGPALKWFHVKIAGFGYEYDDIKRIFLTDFDPHDELLTQLRERKQYSGESTQNYVYEKILLCKKLNDDMTDQELLHFVYEGLDPLIRKHVYISNPKDYNELIIKARRVEALAREESRKDTNVDTSMADLIKRVDALTTSLEKQNNRYQRPQYLNQRNNLSSNNFQDQRGYYNKRYNNQRTEINPSNCQQRNNFFPRNLHGNPRCYLCNKIGHIARFCPQSFTRTNNQHVRSNPTENIQHVSTNLMQAEKPIEEPVRILAIETTLQKRGFLTQIVKVNNSLVEAVIDTGSAITIINANAVQKIGGSINQCKIPEIKSINGNKLYPKGISDIDVTFENKFEKRIIRGKAIILAEVPFTFLIGLDFLKAAEISINASDGKLEFIQQFDEKGEDKTYNIHVSKTVWMPALSSTKIEINTSDKKTHQFGLTSFNENEHLQLTKKIKVLPEDINFRNRKASLHISNMSSEPKRIKKGQIIATYSSKQKIIFPPILHENCEVKENANLNNGCFSCVVEIENGDKFSQLKLTTEMSLSKGNIAIGNQLKSKEKYELQTLLETHIARFAFDKTQLGKTSVCKHFIDTGNIRDFPTLQCVDDVKSFLGLASYYRRFVKNFSKLAKPLTDLTKKDTKFIWEEKQRTAFSELKQNLINYPILVHFDPLRETEVRCDASGEGLGAILLQNTNEGPKVIMYASRCISKHENNYSISELEALAIVFALQKFRIYLIGRKFKVYTDHCSLCWLTKKNNLSARLSRWALVLQDYDYEVIYKSNKKHKDADCLSRYPVQGIEEPKDLNYYYSLFIDSETFVYSIIQN</sequence>
<dbReference type="CDD" id="cd09274">
    <property type="entry name" value="RNase_HI_RT_Ty3"/>
    <property type="match status" value="1"/>
</dbReference>
<evidence type="ECO:0000256" key="1">
    <source>
        <dbReference type="ARBA" id="ARBA00012493"/>
    </source>
</evidence>
<dbReference type="SUPFAM" id="SSF56672">
    <property type="entry name" value="DNA/RNA polymerases"/>
    <property type="match status" value="1"/>
</dbReference>
<dbReference type="GO" id="GO:0004190">
    <property type="term" value="F:aspartic-type endopeptidase activity"/>
    <property type="evidence" value="ECO:0007669"/>
    <property type="project" value="InterPro"/>
</dbReference>
<reference evidence="10 11" key="1">
    <citation type="journal article" date="2018" name="Gigascience">
        <title>Genomes of trombidid mites reveal novel predicted allergens and laterally-transferred genes associated with secondary metabolism.</title>
        <authorList>
            <person name="Dong X."/>
            <person name="Chaisiri K."/>
            <person name="Xia D."/>
            <person name="Armstrong S.D."/>
            <person name="Fang Y."/>
            <person name="Donnelly M.J."/>
            <person name="Kadowaki T."/>
            <person name="McGarry J.W."/>
            <person name="Darby A.C."/>
            <person name="Makepeace B.L."/>
        </authorList>
    </citation>
    <scope>NUCLEOTIDE SEQUENCE [LARGE SCALE GENOMIC DNA]</scope>
    <source>
        <strain evidence="10">UoL-UT</strain>
    </source>
</reference>
<keyword evidence="6" id="KW-0378">Hydrolase</keyword>
<dbReference type="Proteomes" id="UP000288716">
    <property type="component" value="Unassembled WGS sequence"/>
</dbReference>
<dbReference type="InterPro" id="IPR001878">
    <property type="entry name" value="Znf_CCHC"/>
</dbReference>
<dbReference type="AlphaFoldDB" id="A0A443SGZ7"/>
<organism evidence="10 11">
    <name type="scientific">Leptotrombidium deliense</name>
    <dbReference type="NCBI Taxonomy" id="299467"/>
    <lineage>
        <taxon>Eukaryota</taxon>
        <taxon>Metazoa</taxon>
        <taxon>Ecdysozoa</taxon>
        <taxon>Arthropoda</taxon>
        <taxon>Chelicerata</taxon>
        <taxon>Arachnida</taxon>
        <taxon>Acari</taxon>
        <taxon>Acariformes</taxon>
        <taxon>Trombidiformes</taxon>
        <taxon>Prostigmata</taxon>
        <taxon>Anystina</taxon>
        <taxon>Parasitengona</taxon>
        <taxon>Trombiculoidea</taxon>
        <taxon>Trombiculidae</taxon>
        <taxon>Leptotrombidium</taxon>
    </lineage>
</organism>
<name>A0A443SGZ7_9ACAR</name>
<comment type="caution">
    <text evidence="10">The sequence shown here is derived from an EMBL/GenBank/DDBJ whole genome shotgun (WGS) entry which is preliminary data.</text>
</comment>
<keyword evidence="8" id="KW-0479">Metal-binding</keyword>
<evidence type="ECO:0000313" key="11">
    <source>
        <dbReference type="Proteomes" id="UP000288716"/>
    </source>
</evidence>
<evidence type="ECO:0000256" key="6">
    <source>
        <dbReference type="ARBA" id="ARBA00022801"/>
    </source>
</evidence>
<dbReference type="SUPFAM" id="SSF50630">
    <property type="entry name" value="Acid proteases"/>
    <property type="match status" value="1"/>
</dbReference>
<dbReference type="FunFam" id="3.10.20.370:FF:000001">
    <property type="entry name" value="Retrovirus-related Pol polyprotein from transposon 17.6-like protein"/>
    <property type="match status" value="1"/>
</dbReference>
<dbReference type="Pfam" id="PF00077">
    <property type="entry name" value="RVP"/>
    <property type="match status" value="1"/>
</dbReference>
<evidence type="ECO:0000256" key="7">
    <source>
        <dbReference type="ARBA" id="ARBA00022918"/>
    </source>
</evidence>
<dbReference type="InterPro" id="IPR021109">
    <property type="entry name" value="Peptidase_aspartic_dom_sf"/>
</dbReference>
<feature type="domain" description="CCHC-type" evidence="9">
    <location>
        <begin position="274"/>
        <end position="290"/>
    </location>
</feature>
<dbReference type="Pfam" id="PF17917">
    <property type="entry name" value="RT_RNaseH"/>
    <property type="match status" value="1"/>
</dbReference>
<keyword evidence="7" id="KW-0695">RNA-directed DNA polymerase</keyword>
<dbReference type="InterPro" id="IPR036875">
    <property type="entry name" value="Znf_CCHC_sf"/>
</dbReference>
<protein>
    <recommendedName>
        <fullName evidence="1">RNA-directed DNA polymerase</fullName>
        <ecNumber evidence="1">2.7.7.49</ecNumber>
    </recommendedName>
</protein>
<evidence type="ECO:0000256" key="3">
    <source>
        <dbReference type="ARBA" id="ARBA00022695"/>
    </source>
</evidence>
<dbReference type="InterPro" id="IPR005162">
    <property type="entry name" value="Retrotrans_gag_dom"/>
</dbReference>
<dbReference type="EC" id="2.7.7.49" evidence="1"/>
<dbReference type="SMART" id="SM00343">
    <property type="entry name" value="ZnF_C2HC"/>
    <property type="match status" value="1"/>
</dbReference>
<keyword evidence="3" id="KW-0548">Nucleotidyltransferase</keyword>
<dbReference type="Pfam" id="PF03732">
    <property type="entry name" value="Retrotrans_gag"/>
    <property type="match status" value="1"/>
</dbReference>
<dbReference type="FunFam" id="3.30.70.270:FF:000026">
    <property type="entry name" value="Transposon Ty3-G Gag-Pol polyprotein"/>
    <property type="match status" value="1"/>
</dbReference>
<keyword evidence="5 10" id="KW-0255">Endonuclease</keyword>
<dbReference type="GO" id="GO:0008270">
    <property type="term" value="F:zinc ion binding"/>
    <property type="evidence" value="ECO:0007669"/>
    <property type="project" value="UniProtKB-KW"/>
</dbReference>
<gene>
    <name evidence="10" type="ORF">B4U80_07081</name>
</gene>
<dbReference type="Gene3D" id="3.30.70.270">
    <property type="match status" value="1"/>
</dbReference>
<keyword evidence="2" id="KW-0808">Transferase</keyword>
<proteinExistence type="predicted"/>
<keyword evidence="4" id="KW-0540">Nuclease</keyword>
<dbReference type="OrthoDB" id="6491597at2759"/>
<dbReference type="CDD" id="cd00303">
    <property type="entry name" value="retropepsin_like"/>
    <property type="match status" value="1"/>
</dbReference>
<dbReference type="InterPro" id="IPR043502">
    <property type="entry name" value="DNA/RNA_pol_sf"/>
</dbReference>
<dbReference type="GO" id="GO:0003676">
    <property type="term" value="F:nucleic acid binding"/>
    <property type="evidence" value="ECO:0007669"/>
    <property type="project" value="InterPro"/>
</dbReference>